<reference evidence="2 3" key="1">
    <citation type="journal article" date="2014" name="Am. J. Bot.">
        <title>Genome assembly and annotation for red clover (Trifolium pratense; Fabaceae).</title>
        <authorList>
            <person name="Istvanek J."/>
            <person name="Jaros M."/>
            <person name="Krenek A."/>
            <person name="Repkova J."/>
        </authorList>
    </citation>
    <scope>NUCLEOTIDE SEQUENCE [LARGE SCALE GENOMIC DNA]</scope>
    <source>
        <strain evidence="3">cv. Tatra</strain>
        <tissue evidence="2">Young leaves</tissue>
    </source>
</reference>
<evidence type="ECO:0000313" key="3">
    <source>
        <dbReference type="Proteomes" id="UP000236291"/>
    </source>
</evidence>
<reference evidence="2 3" key="2">
    <citation type="journal article" date="2017" name="Front. Plant Sci.">
        <title>Gene Classification and Mining of Molecular Markers Useful in Red Clover (Trifolium pratense) Breeding.</title>
        <authorList>
            <person name="Istvanek J."/>
            <person name="Dluhosova J."/>
            <person name="Dluhos P."/>
            <person name="Patkova L."/>
            <person name="Nedelnik J."/>
            <person name="Repkova J."/>
        </authorList>
    </citation>
    <scope>NUCLEOTIDE SEQUENCE [LARGE SCALE GENOMIC DNA]</scope>
    <source>
        <strain evidence="3">cv. Tatra</strain>
        <tissue evidence="2">Young leaves</tissue>
    </source>
</reference>
<protein>
    <submittedName>
        <fullName evidence="2">Ribonuclease H</fullName>
    </submittedName>
</protein>
<dbReference type="EMBL" id="ASHM01005198">
    <property type="protein sequence ID" value="PNY12328.1"/>
    <property type="molecule type" value="Genomic_DNA"/>
</dbReference>
<dbReference type="SUPFAM" id="SSF56672">
    <property type="entry name" value="DNA/RNA polymerases"/>
    <property type="match status" value="1"/>
</dbReference>
<dbReference type="STRING" id="57577.A0A2K3PAK9"/>
<dbReference type="PROSITE" id="PS50878">
    <property type="entry name" value="RT_POL"/>
    <property type="match status" value="1"/>
</dbReference>
<proteinExistence type="predicted"/>
<evidence type="ECO:0000313" key="2">
    <source>
        <dbReference type="EMBL" id="PNY12328.1"/>
    </source>
</evidence>
<organism evidence="2 3">
    <name type="scientific">Trifolium pratense</name>
    <name type="common">Red clover</name>
    <dbReference type="NCBI Taxonomy" id="57577"/>
    <lineage>
        <taxon>Eukaryota</taxon>
        <taxon>Viridiplantae</taxon>
        <taxon>Streptophyta</taxon>
        <taxon>Embryophyta</taxon>
        <taxon>Tracheophyta</taxon>
        <taxon>Spermatophyta</taxon>
        <taxon>Magnoliopsida</taxon>
        <taxon>eudicotyledons</taxon>
        <taxon>Gunneridae</taxon>
        <taxon>Pentapetalae</taxon>
        <taxon>rosids</taxon>
        <taxon>fabids</taxon>
        <taxon>Fabales</taxon>
        <taxon>Fabaceae</taxon>
        <taxon>Papilionoideae</taxon>
        <taxon>50 kb inversion clade</taxon>
        <taxon>NPAAA clade</taxon>
        <taxon>Hologalegina</taxon>
        <taxon>IRL clade</taxon>
        <taxon>Trifolieae</taxon>
        <taxon>Trifolium</taxon>
    </lineage>
</organism>
<sequence>MVHTMYKIRGRTGFVAVKVDLAKAYDRLRWSFISTVLEEVNIPQGLRNIIMNCITSVKTNVMWHGSRSDFFTPGRGIRQGDPMSPYIFVLCMDKLTHLIAESVDNGNWHPLKASRSGPPISHLMFADDLLLFGKATEMNMKAITDTLDRFCELSGQLVSVEKTSVLFSRNVPHDTRGVLLNQSGFREASSLGKYLGIPLVGRAPRRSDFEHLVNKVKLKLSGWKATNLSFAGRVTLAKYVIQAIPIYSMMTTPIPKAF</sequence>
<evidence type="ECO:0000259" key="1">
    <source>
        <dbReference type="PROSITE" id="PS50878"/>
    </source>
</evidence>
<dbReference type="InterPro" id="IPR043502">
    <property type="entry name" value="DNA/RNA_pol_sf"/>
</dbReference>
<dbReference type="Proteomes" id="UP000236291">
    <property type="component" value="Unassembled WGS sequence"/>
</dbReference>
<feature type="domain" description="Reverse transcriptase" evidence="1">
    <location>
        <begin position="1"/>
        <end position="199"/>
    </location>
</feature>
<dbReference type="PANTHER" id="PTHR33116">
    <property type="entry name" value="REVERSE TRANSCRIPTASE ZINC-BINDING DOMAIN-CONTAINING PROTEIN-RELATED-RELATED"/>
    <property type="match status" value="1"/>
</dbReference>
<dbReference type="Pfam" id="PF00078">
    <property type="entry name" value="RVT_1"/>
    <property type="match status" value="1"/>
</dbReference>
<accession>A0A2K3PAK9</accession>
<comment type="caution">
    <text evidence="2">The sequence shown here is derived from an EMBL/GenBank/DDBJ whole genome shotgun (WGS) entry which is preliminary data.</text>
</comment>
<name>A0A2K3PAK9_TRIPR</name>
<dbReference type="InterPro" id="IPR000477">
    <property type="entry name" value="RT_dom"/>
</dbReference>
<gene>
    <name evidence="2" type="ORF">L195_g008957</name>
</gene>
<dbReference type="PANTHER" id="PTHR33116:SF86">
    <property type="entry name" value="REVERSE TRANSCRIPTASE DOMAIN-CONTAINING PROTEIN"/>
    <property type="match status" value="1"/>
</dbReference>
<dbReference type="AlphaFoldDB" id="A0A2K3PAK9"/>